<organism evidence="7 8">
    <name type="scientific">Glossina austeni</name>
    <name type="common">Savannah tsetse fly</name>
    <dbReference type="NCBI Taxonomy" id="7395"/>
    <lineage>
        <taxon>Eukaryota</taxon>
        <taxon>Metazoa</taxon>
        <taxon>Ecdysozoa</taxon>
        <taxon>Arthropoda</taxon>
        <taxon>Hexapoda</taxon>
        <taxon>Insecta</taxon>
        <taxon>Pterygota</taxon>
        <taxon>Neoptera</taxon>
        <taxon>Endopterygota</taxon>
        <taxon>Diptera</taxon>
        <taxon>Brachycera</taxon>
        <taxon>Muscomorpha</taxon>
        <taxon>Hippoboscoidea</taxon>
        <taxon>Glossinidae</taxon>
        <taxon>Glossina</taxon>
    </lineage>
</organism>
<feature type="transmembrane region" description="Helical" evidence="6">
    <location>
        <begin position="324"/>
        <end position="346"/>
    </location>
</feature>
<feature type="region of interest" description="Disordered" evidence="5">
    <location>
        <begin position="209"/>
        <end position="239"/>
    </location>
</feature>
<evidence type="ECO:0000313" key="7">
    <source>
        <dbReference type="EnsemblMetazoa" id="GAUT047685-PA"/>
    </source>
</evidence>
<keyword evidence="3 6" id="KW-1133">Transmembrane helix</keyword>
<dbReference type="STRING" id="7395.A0A1A9VU45"/>
<reference evidence="7" key="1">
    <citation type="submission" date="2020-05" db="UniProtKB">
        <authorList>
            <consortium name="EnsemblMetazoa"/>
        </authorList>
    </citation>
    <scope>IDENTIFICATION</scope>
    <source>
        <strain evidence="7">TTRI</strain>
    </source>
</reference>
<evidence type="ECO:0000256" key="3">
    <source>
        <dbReference type="ARBA" id="ARBA00022989"/>
    </source>
</evidence>
<proteinExistence type="predicted"/>
<feature type="compositionally biased region" description="Polar residues" evidence="5">
    <location>
        <begin position="160"/>
        <end position="176"/>
    </location>
</feature>
<protein>
    <submittedName>
        <fullName evidence="7">Uncharacterized protein</fullName>
    </submittedName>
</protein>
<feature type="transmembrane region" description="Helical" evidence="6">
    <location>
        <begin position="61"/>
        <end position="80"/>
    </location>
</feature>
<feature type="transmembrane region" description="Helical" evidence="6">
    <location>
        <begin position="292"/>
        <end position="317"/>
    </location>
</feature>
<dbReference type="VEuPathDB" id="VectorBase:GAUT047685"/>
<dbReference type="AlphaFoldDB" id="A0A1A9VU45"/>
<dbReference type="GO" id="GO:0005886">
    <property type="term" value="C:plasma membrane"/>
    <property type="evidence" value="ECO:0007669"/>
    <property type="project" value="TreeGrafter"/>
</dbReference>
<dbReference type="InterPro" id="IPR003689">
    <property type="entry name" value="ZIP"/>
</dbReference>
<dbReference type="Proteomes" id="UP000078200">
    <property type="component" value="Unassembled WGS sequence"/>
</dbReference>
<feature type="transmembrane region" description="Helical" evidence="6">
    <location>
        <begin position="100"/>
        <end position="117"/>
    </location>
</feature>
<evidence type="ECO:0000256" key="4">
    <source>
        <dbReference type="ARBA" id="ARBA00023136"/>
    </source>
</evidence>
<comment type="subcellular location">
    <subcellularLocation>
        <location evidence="1">Membrane</location>
        <topology evidence="1">Multi-pass membrane protein</topology>
    </subcellularLocation>
</comment>
<dbReference type="PANTHER" id="PTHR11040:SF203">
    <property type="entry name" value="FI18611P1-RELATED"/>
    <property type="match status" value="1"/>
</dbReference>
<feature type="transmembrane region" description="Helical" evidence="6">
    <location>
        <begin position="20"/>
        <end position="40"/>
    </location>
</feature>
<accession>A0A1A9VU45</accession>
<sequence>MSEHNHATSSSSSELLTAKCLAMVSMLIATLVFGSIPYVLNRYYKWTDRTANARSAMIVQCLLYFGGGVLLATTFVHLLPEVQEVVSHLQRCGEIAQVPFAIPEMLMCAGFFFMYLIEEAIYRYLHRSKSNKLKDSGAEAAFERGHSIRNSALVKDRNENNQTLNKSERINSASSNGGQNDFVSVRVAQETMKSENNLFNIAHNVNESNGKVSSDGHHHHNDYERSVENTPQPGKHCSDHCTPGHSHLPLNHNGTNDDVITSSFRGLFIVLALSLHEVFEGLAIGLEDSTNSVWFLFAAVSAHKLVLAFCVGVELIVARTKSMLAIIYTLTFATVSPLGILIGIFISHNGNASEESILSAILQGLACGTLLYVIFFEILSKHHSGLATLAALLTGFILMFGLQLLDGDDSHHDHDHHSCSSIDINASTAIEQTKIFTTTATATTAALYLNSSNT</sequence>
<feature type="transmembrane region" description="Helical" evidence="6">
    <location>
        <begin position="358"/>
        <end position="379"/>
    </location>
</feature>
<dbReference type="PANTHER" id="PTHR11040">
    <property type="entry name" value="ZINC/IRON TRANSPORTER"/>
    <property type="match status" value="1"/>
</dbReference>
<dbReference type="GO" id="GO:0005385">
    <property type="term" value="F:zinc ion transmembrane transporter activity"/>
    <property type="evidence" value="ECO:0007669"/>
    <property type="project" value="TreeGrafter"/>
</dbReference>
<evidence type="ECO:0000313" key="8">
    <source>
        <dbReference type="Proteomes" id="UP000078200"/>
    </source>
</evidence>
<name>A0A1A9VU45_GLOAU</name>
<evidence type="ECO:0000256" key="6">
    <source>
        <dbReference type="SAM" id="Phobius"/>
    </source>
</evidence>
<feature type="region of interest" description="Disordered" evidence="5">
    <location>
        <begin position="154"/>
        <end position="176"/>
    </location>
</feature>
<dbReference type="Pfam" id="PF02535">
    <property type="entry name" value="Zip"/>
    <property type="match status" value="1"/>
</dbReference>
<evidence type="ECO:0000256" key="5">
    <source>
        <dbReference type="SAM" id="MobiDB-lite"/>
    </source>
</evidence>
<evidence type="ECO:0000256" key="1">
    <source>
        <dbReference type="ARBA" id="ARBA00004141"/>
    </source>
</evidence>
<keyword evidence="8" id="KW-1185">Reference proteome</keyword>
<keyword evidence="2 6" id="KW-0812">Transmembrane</keyword>
<evidence type="ECO:0000256" key="2">
    <source>
        <dbReference type="ARBA" id="ARBA00022692"/>
    </source>
</evidence>
<keyword evidence="4 6" id="KW-0472">Membrane</keyword>
<feature type="transmembrane region" description="Helical" evidence="6">
    <location>
        <begin position="266"/>
        <end position="286"/>
    </location>
</feature>
<dbReference type="EnsemblMetazoa" id="GAUT047685-RA">
    <property type="protein sequence ID" value="GAUT047685-PA"/>
    <property type="gene ID" value="GAUT047685"/>
</dbReference>
<feature type="transmembrane region" description="Helical" evidence="6">
    <location>
        <begin position="386"/>
        <end position="405"/>
    </location>
</feature>